<proteinExistence type="predicted"/>
<gene>
    <name evidence="1" type="ORF">NQ176_g7917</name>
</gene>
<sequence>MLVYIMYMDAYASTYGIGGQVNRAMYKVLRAHKPNFVMAEAFDRLYQYSNGLYRVVWGESYPKEEMLSDVVNKDVFTLITSAVFLRHLVAEISTVEGDAAREQLALVQATADHLADKYPEILMIAAEMPPQAEAPEMVTLHIEMFTPVFYISLLELHQLRHKLYPDELTDDEANSTTEAYISIIMNLAQLSYKHVGIESMHLITHPLLRVALYTRIEAHRNWVVARFKEMVGFGPYIARAYAFLLWAIKKETESGEKVDIRKEFQSPHLERFMV</sequence>
<dbReference type="Proteomes" id="UP001143910">
    <property type="component" value="Unassembled WGS sequence"/>
</dbReference>
<protein>
    <submittedName>
        <fullName evidence="1">Uncharacterized protein</fullName>
    </submittedName>
</protein>
<name>A0ACC1MXM0_9HYPO</name>
<evidence type="ECO:0000313" key="1">
    <source>
        <dbReference type="EMBL" id="KAJ2970989.1"/>
    </source>
</evidence>
<accession>A0ACC1MXM0</accession>
<reference evidence="1" key="1">
    <citation type="submission" date="2022-08" db="EMBL/GenBank/DDBJ databases">
        <title>Genome Sequence of Lecanicillium fungicola.</title>
        <authorList>
            <person name="Buettner E."/>
        </authorList>
    </citation>
    <scope>NUCLEOTIDE SEQUENCE</scope>
    <source>
        <strain evidence="1">Babe33</strain>
    </source>
</reference>
<dbReference type="EMBL" id="JANJQO010001430">
    <property type="protein sequence ID" value="KAJ2970989.1"/>
    <property type="molecule type" value="Genomic_DNA"/>
</dbReference>
<comment type="caution">
    <text evidence="1">The sequence shown here is derived from an EMBL/GenBank/DDBJ whole genome shotgun (WGS) entry which is preliminary data.</text>
</comment>
<organism evidence="1 2">
    <name type="scientific">Zarea fungicola</name>
    <dbReference type="NCBI Taxonomy" id="93591"/>
    <lineage>
        <taxon>Eukaryota</taxon>
        <taxon>Fungi</taxon>
        <taxon>Dikarya</taxon>
        <taxon>Ascomycota</taxon>
        <taxon>Pezizomycotina</taxon>
        <taxon>Sordariomycetes</taxon>
        <taxon>Hypocreomycetidae</taxon>
        <taxon>Hypocreales</taxon>
        <taxon>Cordycipitaceae</taxon>
        <taxon>Zarea</taxon>
    </lineage>
</organism>
<keyword evidence="2" id="KW-1185">Reference proteome</keyword>
<evidence type="ECO:0000313" key="2">
    <source>
        <dbReference type="Proteomes" id="UP001143910"/>
    </source>
</evidence>